<sequence>MIIRHAPTFGLVCIWVVLLLKKIPIVCATAHLKNHTVYTTNNIKTPFALMPFLIKNQLHFAYRSLECQEIKAQFHVYDKTDNEISNHSPCFTVKNPEQMPIPVCKSILKPLSQFLDDSKKPINEPGFCQKRKPSACNVTIQMKEETCLDLTSSRYQEAIRLLLTKNQSSSIWTIPIYIIILCPIRFHCFGKWRTLGRTNEAETTKESIELQDVQLSR</sequence>
<evidence type="ECO:0000256" key="1">
    <source>
        <dbReference type="SAM" id="SignalP"/>
    </source>
</evidence>
<evidence type="ECO:0000313" key="3">
    <source>
        <dbReference type="Proteomes" id="UP001152799"/>
    </source>
</evidence>
<dbReference type="Proteomes" id="UP001152799">
    <property type="component" value="Chromosome 1"/>
</dbReference>
<evidence type="ECO:0000313" key="2">
    <source>
        <dbReference type="EMBL" id="CAH1121888.1"/>
    </source>
</evidence>
<accession>A0A9P0DFS3</accession>
<organism evidence="2 3">
    <name type="scientific">Ceutorhynchus assimilis</name>
    <name type="common">cabbage seed weevil</name>
    <dbReference type="NCBI Taxonomy" id="467358"/>
    <lineage>
        <taxon>Eukaryota</taxon>
        <taxon>Metazoa</taxon>
        <taxon>Ecdysozoa</taxon>
        <taxon>Arthropoda</taxon>
        <taxon>Hexapoda</taxon>
        <taxon>Insecta</taxon>
        <taxon>Pterygota</taxon>
        <taxon>Neoptera</taxon>
        <taxon>Endopterygota</taxon>
        <taxon>Coleoptera</taxon>
        <taxon>Polyphaga</taxon>
        <taxon>Cucujiformia</taxon>
        <taxon>Curculionidae</taxon>
        <taxon>Ceutorhynchinae</taxon>
        <taxon>Ceutorhynchus</taxon>
    </lineage>
</organism>
<proteinExistence type="predicted"/>
<name>A0A9P0DFS3_9CUCU</name>
<keyword evidence="1" id="KW-0732">Signal</keyword>
<reference evidence="2" key="1">
    <citation type="submission" date="2022-01" db="EMBL/GenBank/DDBJ databases">
        <authorList>
            <person name="King R."/>
        </authorList>
    </citation>
    <scope>NUCLEOTIDE SEQUENCE</scope>
</reference>
<gene>
    <name evidence="2" type="ORF">CEUTPL_LOCUS986</name>
</gene>
<protein>
    <submittedName>
        <fullName evidence="2">Uncharacterized protein</fullName>
    </submittedName>
</protein>
<keyword evidence="3" id="KW-1185">Reference proteome</keyword>
<feature type="signal peptide" evidence="1">
    <location>
        <begin position="1"/>
        <end position="28"/>
    </location>
</feature>
<dbReference type="AlphaFoldDB" id="A0A9P0DFS3"/>
<dbReference type="EMBL" id="OU892277">
    <property type="protein sequence ID" value="CAH1121888.1"/>
    <property type="molecule type" value="Genomic_DNA"/>
</dbReference>
<feature type="chain" id="PRO_5040164667" evidence="1">
    <location>
        <begin position="29"/>
        <end position="217"/>
    </location>
</feature>